<proteinExistence type="predicted"/>
<protein>
    <submittedName>
        <fullName evidence="1">Uncharacterized protein</fullName>
    </submittedName>
</protein>
<evidence type="ECO:0000313" key="2">
    <source>
        <dbReference type="Proteomes" id="UP000008068"/>
    </source>
</evidence>
<dbReference type="HOGENOM" id="CLU_2266092_0_0_1"/>
<dbReference type="Proteomes" id="UP000008068">
    <property type="component" value="Unassembled WGS sequence"/>
</dbReference>
<sequence>MDPSSILSETIHAIMSAVKANDTNDIDKLMKLPANQAHVIEKLSGFKLKVKNSFVESDGRIVGEVLFIADNREKNQDYTAKIAIEKNSKSPTGWKITGFFVMT</sequence>
<organism evidence="2">
    <name type="scientific">Caenorhabditis brenneri</name>
    <name type="common">Nematode worm</name>
    <dbReference type="NCBI Taxonomy" id="135651"/>
    <lineage>
        <taxon>Eukaryota</taxon>
        <taxon>Metazoa</taxon>
        <taxon>Ecdysozoa</taxon>
        <taxon>Nematoda</taxon>
        <taxon>Chromadorea</taxon>
        <taxon>Rhabditida</taxon>
        <taxon>Rhabditina</taxon>
        <taxon>Rhabditomorpha</taxon>
        <taxon>Rhabditoidea</taxon>
        <taxon>Rhabditidae</taxon>
        <taxon>Peloderinae</taxon>
        <taxon>Caenorhabditis</taxon>
    </lineage>
</organism>
<name>G0P636_CAEBE</name>
<dbReference type="InParanoid" id="G0P636"/>
<dbReference type="AlphaFoldDB" id="G0P636"/>
<accession>G0P636</accession>
<gene>
    <name evidence="1" type="ORF">CAEBREN_00010</name>
</gene>
<reference evidence="2" key="1">
    <citation type="submission" date="2011-07" db="EMBL/GenBank/DDBJ databases">
        <authorList>
            <consortium name="Caenorhabditis brenneri Sequencing and Analysis Consortium"/>
            <person name="Wilson R.K."/>
        </authorList>
    </citation>
    <scope>NUCLEOTIDE SEQUENCE [LARGE SCALE GENOMIC DNA]</scope>
    <source>
        <strain evidence="2">PB2801</strain>
    </source>
</reference>
<dbReference type="EMBL" id="GL380092">
    <property type="protein sequence ID" value="EGT46152.1"/>
    <property type="molecule type" value="Genomic_DNA"/>
</dbReference>
<keyword evidence="2" id="KW-1185">Reference proteome</keyword>
<evidence type="ECO:0000313" key="1">
    <source>
        <dbReference type="EMBL" id="EGT46152.1"/>
    </source>
</evidence>